<dbReference type="RefSeq" id="WP_153123354.1">
    <property type="nucleotide sequence ID" value="NZ_VZCB01000053.1"/>
</dbReference>
<evidence type="ECO:0000313" key="6">
    <source>
        <dbReference type="Proteomes" id="UP000480425"/>
    </source>
</evidence>
<accession>A0A6G1U1I5</accession>
<dbReference type="InterPro" id="IPR006860">
    <property type="entry name" value="FecR"/>
</dbReference>
<feature type="compositionally biased region" description="Basic and acidic residues" evidence="1">
    <location>
        <begin position="1"/>
        <end position="15"/>
    </location>
</feature>
<dbReference type="InterPro" id="IPR012373">
    <property type="entry name" value="Ferrdict_sens_TM"/>
</dbReference>
<dbReference type="AlphaFoldDB" id="A0A6G1U1I5"/>
<dbReference type="Gene3D" id="2.60.120.1440">
    <property type="match status" value="1"/>
</dbReference>
<reference evidence="5 6" key="1">
    <citation type="submission" date="2019-09" db="EMBL/GenBank/DDBJ databases">
        <title>Distinct polysaccharide growth profiles of human intestinal Prevotella copri isolates.</title>
        <authorList>
            <person name="Fehlner-Peach H."/>
            <person name="Magnabosco C."/>
            <person name="Raghavan V."/>
            <person name="Scher J.U."/>
            <person name="Tett A."/>
            <person name="Cox L.M."/>
            <person name="Gottsegen C."/>
            <person name="Watters A."/>
            <person name="Wiltshire- Gordon J.D."/>
            <person name="Segata N."/>
            <person name="Bonneau R."/>
            <person name="Littman D.R."/>
        </authorList>
    </citation>
    <scope>NUCLEOTIDE SEQUENCE [LARGE SCALE GENOMIC DNA]</scope>
    <source>
        <strain evidence="6">iA622</strain>
    </source>
</reference>
<organism evidence="5 6">
    <name type="scientific">Segatella copri</name>
    <dbReference type="NCBI Taxonomy" id="165179"/>
    <lineage>
        <taxon>Bacteria</taxon>
        <taxon>Pseudomonadati</taxon>
        <taxon>Bacteroidota</taxon>
        <taxon>Bacteroidia</taxon>
        <taxon>Bacteroidales</taxon>
        <taxon>Prevotellaceae</taxon>
        <taxon>Segatella</taxon>
    </lineage>
</organism>
<dbReference type="EMBL" id="VZCB01000053">
    <property type="protein sequence ID" value="MQN80678.1"/>
    <property type="molecule type" value="Genomic_DNA"/>
</dbReference>
<dbReference type="GO" id="GO:0016989">
    <property type="term" value="F:sigma factor antagonist activity"/>
    <property type="evidence" value="ECO:0007669"/>
    <property type="project" value="TreeGrafter"/>
</dbReference>
<keyword evidence="2" id="KW-0812">Transmembrane</keyword>
<feature type="compositionally biased region" description="Low complexity" evidence="1">
    <location>
        <begin position="16"/>
        <end position="27"/>
    </location>
</feature>
<proteinExistence type="predicted"/>
<feature type="domain" description="FecR protein" evidence="3">
    <location>
        <begin position="175"/>
        <end position="269"/>
    </location>
</feature>
<feature type="transmembrane region" description="Helical" evidence="2">
    <location>
        <begin position="119"/>
        <end position="138"/>
    </location>
</feature>
<gene>
    <name evidence="5" type="ORF">F7D73_06875</name>
</gene>
<dbReference type="Gene3D" id="3.55.50.30">
    <property type="match status" value="1"/>
</dbReference>
<dbReference type="Pfam" id="PF04773">
    <property type="entry name" value="FecR"/>
    <property type="match status" value="1"/>
</dbReference>
<protein>
    <submittedName>
        <fullName evidence="5">DUF4974 domain-containing protein</fullName>
    </submittedName>
</protein>
<evidence type="ECO:0000256" key="2">
    <source>
        <dbReference type="SAM" id="Phobius"/>
    </source>
</evidence>
<evidence type="ECO:0000259" key="4">
    <source>
        <dbReference type="Pfam" id="PF16344"/>
    </source>
</evidence>
<dbReference type="OrthoDB" id="643766at2"/>
<dbReference type="PIRSF" id="PIRSF018266">
    <property type="entry name" value="FecR"/>
    <property type="match status" value="1"/>
</dbReference>
<evidence type="ECO:0000256" key="1">
    <source>
        <dbReference type="SAM" id="MobiDB-lite"/>
    </source>
</evidence>
<comment type="caution">
    <text evidence="5">The sequence shown here is derived from an EMBL/GenBank/DDBJ whole genome shotgun (WGS) entry which is preliminary data.</text>
</comment>
<dbReference type="PANTHER" id="PTHR30273">
    <property type="entry name" value="PERIPLASMIC SIGNAL SENSOR AND SIGMA FACTOR ACTIVATOR FECR-RELATED"/>
    <property type="match status" value="1"/>
</dbReference>
<keyword evidence="2" id="KW-0472">Membrane</keyword>
<name>A0A6G1U1I5_9BACT</name>
<sequence length="378" mass="42091">MNKNQDQELDYRMDSVSENVSENASENASEKVSENVSDARLSQIFGEALGDEPSKEETLAAWEAFEKKHISSEEEHLQKAENELSEKKIEDEIGRENGNEIEREIEGESSSRKVSKARILTWITASVAVAASLFLFIFRSSQEISQPTEFSMELFSEVTSPKQVEQTLSDGYCVVSTPAATTTLVTLSDGTKVMLNANSTLEYPASFDDAEVREVRLKGEAHFEVTKNPHRPFVVKAGEMQTQVLGTIFDVKAYRKDAPKVTLMQGKVKVSNADTEVEMRPGQTATLQADKIVVSKASSSASDWLEGDFDMDQVTLAEAMSDIGAWYNKTVVFQSQANMDKLIHFRFSRRASLQEIITALNEMGMAKVRIEKGKIMVL</sequence>
<evidence type="ECO:0000313" key="5">
    <source>
        <dbReference type="EMBL" id="MQN80678.1"/>
    </source>
</evidence>
<keyword evidence="2" id="KW-1133">Transmembrane helix</keyword>
<dbReference type="InterPro" id="IPR032508">
    <property type="entry name" value="FecR_C"/>
</dbReference>
<dbReference type="Pfam" id="PF16344">
    <property type="entry name" value="FecR_C"/>
    <property type="match status" value="1"/>
</dbReference>
<dbReference type="Proteomes" id="UP000480425">
    <property type="component" value="Unassembled WGS sequence"/>
</dbReference>
<feature type="region of interest" description="Disordered" evidence="1">
    <location>
        <begin position="1"/>
        <end position="36"/>
    </location>
</feature>
<evidence type="ECO:0000259" key="3">
    <source>
        <dbReference type="Pfam" id="PF04773"/>
    </source>
</evidence>
<dbReference type="PANTHER" id="PTHR30273:SF2">
    <property type="entry name" value="PROTEIN FECR"/>
    <property type="match status" value="1"/>
</dbReference>
<feature type="domain" description="Protein FecR C-terminal" evidence="4">
    <location>
        <begin position="309"/>
        <end position="377"/>
    </location>
</feature>